<comment type="caution">
    <text evidence="1">The sequence shown here is derived from an EMBL/GenBank/DDBJ whole genome shotgun (WGS) entry which is preliminary data.</text>
</comment>
<gene>
    <name evidence="1" type="ORF">J2T19_004627</name>
</gene>
<keyword evidence="2" id="KW-1185">Reference proteome</keyword>
<protein>
    <submittedName>
        <fullName evidence="1">Beta-glucosidase/6-phospho-beta-glucosidase/beta-galactosidase</fullName>
    </submittedName>
</protein>
<sequence>MKDKLEHGIVKDESRQQYIQDYLVACHRFIQEGGQLHGNFVWSFLDNFEWGHSATFQLTLSCHVAQRIYKH</sequence>
<accession>A0ABT9WIY7</accession>
<dbReference type="Proteomes" id="UP001233836">
    <property type="component" value="Unassembled WGS sequence"/>
</dbReference>
<dbReference type="Gene3D" id="3.20.20.80">
    <property type="entry name" value="Glycosidases"/>
    <property type="match status" value="1"/>
</dbReference>
<reference evidence="1 2" key="1">
    <citation type="submission" date="2023-07" db="EMBL/GenBank/DDBJ databases">
        <title>Sorghum-associated microbial communities from plants grown in Nebraska, USA.</title>
        <authorList>
            <person name="Schachtman D."/>
        </authorList>
    </citation>
    <scope>NUCLEOTIDE SEQUENCE [LARGE SCALE GENOMIC DNA]</scope>
    <source>
        <strain evidence="1 2">DS1314</strain>
    </source>
</reference>
<dbReference type="Pfam" id="PF00232">
    <property type="entry name" value="Glyco_hydro_1"/>
    <property type="match status" value="1"/>
</dbReference>
<proteinExistence type="predicted"/>
<dbReference type="InterPro" id="IPR017853">
    <property type="entry name" value="GH"/>
</dbReference>
<evidence type="ECO:0000313" key="1">
    <source>
        <dbReference type="EMBL" id="MDQ0173135.1"/>
    </source>
</evidence>
<dbReference type="SUPFAM" id="SSF51445">
    <property type="entry name" value="(Trans)glycosidases"/>
    <property type="match status" value="1"/>
</dbReference>
<dbReference type="EMBL" id="JAUSTI010000016">
    <property type="protein sequence ID" value="MDQ0173135.1"/>
    <property type="molecule type" value="Genomic_DNA"/>
</dbReference>
<dbReference type="InterPro" id="IPR001360">
    <property type="entry name" value="Glyco_hydro_1"/>
</dbReference>
<name>A0ABT9WIY7_9BACL</name>
<organism evidence="1 2">
    <name type="scientific">Paenibacillus tundrae</name>
    <dbReference type="NCBI Taxonomy" id="528187"/>
    <lineage>
        <taxon>Bacteria</taxon>
        <taxon>Bacillati</taxon>
        <taxon>Bacillota</taxon>
        <taxon>Bacilli</taxon>
        <taxon>Bacillales</taxon>
        <taxon>Paenibacillaceae</taxon>
        <taxon>Paenibacillus</taxon>
    </lineage>
</organism>
<evidence type="ECO:0000313" key="2">
    <source>
        <dbReference type="Proteomes" id="UP001233836"/>
    </source>
</evidence>